<name>A0A6J5N7W5_9CAUD</name>
<gene>
    <name evidence="1" type="ORF">UFOVP592_38</name>
</gene>
<protein>
    <submittedName>
        <fullName evidence="1">Uncharacterized protein</fullName>
    </submittedName>
</protein>
<evidence type="ECO:0000313" key="1">
    <source>
        <dbReference type="EMBL" id="CAB4151819.1"/>
    </source>
</evidence>
<accession>A0A6J5N7W5</accession>
<proteinExistence type="predicted"/>
<reference evidence="1" key="1">
    <citation type="submission" date="2020-04" db="EMBL/GenBank/DDBJ databases">
        <authorList>
            <person name="Chiriac C."/>
            <person name="Salcher M."/>
            <person name="Ghai R."/>
            <person name="Kavagutti S V."/>
        </authorList>
    </citation>
    <scope>NUCLEOTIDE SEQUENCE</scope>
</reference>
<organism evidence="1">
    <name type="scientific">uncultured Caudovirales phage</name>
    <dbReference type="NCBI Taxonomy" id="2100421"/>
    <lineage>
        <taxon>Viruses</taxon>
        <taxon>Duplodnaviria</taxon>
        <taxon>Heunggongvirae</taxon>
        <taxon>Uroviricota</taxon>
        <taxon>Caudoviricetes</taxon>
        <taxon>Peduoviridae</taxon>
        <taxon>Maltschvirus</taxon>
        <taxon>Maltschvirus maltsch</taxon>
    </lineage>
</organism>
<sequence>MIENDTIDFYNSRLTVDMSQPSKLTTSQRDQVRHYGSLAEALLKNKDLAMFVHHFKFSLADDLASIRSHQPDDNARRIAISNELAGIDNFVNSLKRAVYLKNRIGNTNEVPNA</sequence>
<dbReference type="EMBL" id="LR796558">
    <property type="protein sequence ID" value="CAB4151819.1"/>
    <property type="molecule type" value="Genomic_DNA"/>
</dbReference>